<dbReference type="SMART" id="SM00717">
    <property type="entry name" value="SANT"/>
    <property type="match status" value="1"/>
</dbReference>
<protein>
    <recommendedName>
        <fullName evidence="2">SANT domain-containing protein</fullName>
    </recommendedName>
</protein>
<keyword evidence="4" id="KW-1185">Reference proteome</keyword>
<accession>A0ABR4Q5S0</accession>
<evidence type="ECO:0000259" key="2">
    <source>
        <dbReference type="PROSITE" id="PS51293"/>
    </source>
</evidence>
<dbReference type="EMBL" id="JAKROA010000010">
    <property type="protein sequence ID" value="KAL5104959.1"/>
    <property type="molecule type" value="Genomic_DNA"/>
</dbReference>
<feature type="domain" description="SANT" evidence="2">
    <location>
        <begin position="107"/>
        <end position="142"/>
    </location>
</feature>
<dbReference type="InterPro" id="IPR017884">
    <property type="entry name" value="SANT_dom"/>
</dbReference>
<sequence>MQEHFYREWKVWGPEHTSLSRDVDAFLRKVKDDRFSLEGALVLLFLHNYNIQHTSDDPPNFVPLPKKDRNLSATTILSIGNGEVEESSAEEMEEDASLSRRVKVPNEISRAWSEEELASFVKSLLAHGKDFEAIARDLGTKSDSFIRDSYNTYAGRYDFDTLVGYVRLLCAASRSNSLFQSEHCLRVGVAEITHLFPPSICLATSSRRREEFKQVGGSVVEHAEGATEASSTPEPVTVPLAEAAVGATTSTALPVNTLESMLGSPEDALSPFCDVDSDTNDSTKATWASTTHRLNTSNESDDDKGNWRLQNTVLDGAEVEGVQMKGRPNSETELPGKHMPSAVLMRATAMVPYECRQCEESCVHEKVALVAGVAAEGEGTVEGERRDEDSDETRVRIRGLEDRLLHSTPAPQRCTLP</sequence>
<dbReference type="CDD" id="cd00167">
    <property type="entry name" value="SANT"/>
    <property type="match status" value="1"/>
</dbReference>
<dbReference type="Proteomes" id="UP001651158">
    <property type="component" value="Unassembled WGS sequence"/>
</dbReference>
<name>A0ABR4Q5S0_9CEST</name>
<feature type="compositionally biased region" description="Basic and acidic residues" evidence="1">
    <location>
        <begin position="382"/>
        <end position="405"/>
    </location>
</feature>
<comment type="caution">
    <text evidence="3">The sequence shown here is derived from an EMBL/GenBank/DDBJ whole genome shotgun (WGS) entry which is preliminary data.</text>
</comment>
<dbReference type="InterPro" id="IPR009057">
    <property type="entry name" value="Homeodomain-like_sf"/>
</dbReference>
<dbReference type="Gene3D" id="1.20.58.1880">
    <property type="match status" value="1"/>
</dbReference>
<evidence type="ECO:0000313" key="4">
    <source>
        <dbReference type="Proteomes" id="UP001651158"/>
    </source>
</evidence>
<dbReference type="InterPro" id="IPR001005">
    <property type="entry name" value="SANT/Myb"/>
</dbReference>
<dbReference type="SUPFAM" id="SSF46689">
    <property type="entry name" value="Homeodomain-like"/>
    <property type="match status" value="1"/>
</dbReference>
<dbReference type="Pfam" id="PF00249">
    <property type="entry name" value="Myb_DNA-binding"/>
    <property type="match status" value="1"/>
</dbReference>
<evidence type="ECO:0000313" key="3">
    <source>
        <dbReference type="EMBL" id="KAL5104959.1"/>
    </source>
</evidence>
<reference evidence="3 4" key="1">
    <citation type="journal article" date="2022" name="Front. Cell. Infect. Microbiol.">
        <title>The Genomes of Two Strains of Taenia crassiceps the Animal Model for the Study of Human Cysticercosis.</title>
        <authorList>
            <person name="Bobes R.J."/>
            <person name="Estrada K."/>
            <person name="Rios-Valencia D.G."/>
            <person name="Calderon-Gallegos A."/>
            <person name="de la Torre P."/>
            <person name="Carrero J.C."/>
            <person name="Sanchez-Flores A."/>
            <person name="Laclette J.P."/>
        </authorList>
    </citation>
    <scope>NUCLEOTIDE SEQUENCE [LARGE SCALE GENOMIC DNA]</scope>
    <source>
        <strain evidence="3">WFUcys</strain>
    </source>
</reference>
<proteinExistence type="predicted"/>
<evidence type="ECO:0000256" key="1">
    <source>
        <dbReference type="SAM" id="MobiDB-lite"/>
    </source>
</evidence>
<feature type="region of interest" description="Disordered" evidence="1">
    <location>
        <begin position="378"/>
        <end position="417"/>
    </location>
</feature>
<gene>
    <name evidence="3" type="ORF">TcWFU_006310</name>
</gene>
<dbReference type="PROSITE" id="PS51293">
    <property type="entry name" value="SANT"/>
    <property type="match status" value="1"/>
</dbReference>
<organism evidence="3 4">
    <name type="scientific">Taenia crassiceps</name>
    <dbReference type="NCBI Taxonomy" id="6207"/>
    <lineage>
        <taxon>Eukaryota</taxon>
        <taxon>Metazoa</taxon>
        <taxon>Spiralia</taxon>
        <taxon>Lophotrochozoa</taxon>
        <taxon>Platyhelminthes</taxon>
        <taxon>Cestoda</taxon>
        <taxon>Eucestoda</taxon>
        <taxon>Cyclophyllidea</taxon>
        <taxon>Taeniidae</taxon>
        <taxon>Taenia</taxon>
    </lineage>
</organism>